<evidence type="ECO:0000256" key="5">
    <source>
        <dbReference type="ARBA" id="ARBA00023004"/>
    </source>
</evidence>
<protein>
    <submittedName>
        <fullName evidence="7">Cytochrome P450</fullName>
    </submittedName>
</protein>
<organism evidence="7 8">
    <name type="scientific">Amniculicola lignicola CBS 123094</name>
    <dbReference type="NCBI Taxonomy" id="1392246"/>
    <lineage>
        <taxon>Eukaryota</taxon>
        <taxon>Fungi</taxon>
        <taxon>Dikarya</taxon>
        <taxon>Ascomycota</taxon>
        <taxon>Pezizomycotina</taxon>
        <taxon>Dothideomycetes</taxon>
        <taxon>Pleosporomycetidae</taxon>
        <taxon>Pleosporales</taxon>
        <taxon>Amniculicolaceae</taxon>
        <taxon>Amniculicola</taxon>
    </lineage>
</organism>
<evidence type="ECO:0000256" key="3">
    <source>
        <dbReference type="ARBA" id="ARBA00022723"/>
    </source>
</evidence>
<dbReference type="Pfam" id="PF00067">
    <property type="entry name" value="p450"/>
    <property type="match status" value="1"/>
</dbReference>
<keyword evidence="6" id="KW-0349">Heme</keyword>
<dbReference type="InterPro" id="IPR017972">
    <property type="entry name" value="Cyt_P450_CS"/>
</dbReference>
<reference evidence="7" key="1">
    <citation type="journal article" date="2020" name="Stud. Mycol.">
        <title>101 Dothideomycetes genomes: a test case for predicting lifestyles and emergence of pathogens.</title>
        <authorList>
            <person name="Haridas S."/>
            <person name="Albert R."/>
            <person name="Binder M."/>
            <person name="Bloem J."/>
            <person name="Labutti K."/>
            <person name="Salamov A."/>
            <person name="Andreopoulos B."/>
            <person name="Baker S."/>
            <person name="Barry K."/>
            <person name="Bills G."/>
            <person name="Bluhm B."/>
            <person name="Cannon C."/>
            <person name="Castanera R."/>
            <person name="Culley D."/>
            <person name="Daum C."/>
            <person name="Ezra D."/>
            <person name="Gonzalez J."/>
            <person name="Henrissat B."/>
            <person name="Kuo A."/>
            <person name="Liang C."/>
            <person name="Lipzen A."/>
            <person name="Lutzoni F."/>
            <person name="Magnuson J."/>
            <person name="Mondo S."/>
            <person name="Nolan M."/>
            <person name="Ohm R."/>
            <person name="Pangilinan J."/>
            <person name="Park H.-J."/>
            <person name="Ramirez L."/>
            <person name="Alfaro M."/>
            <person name="Sun H."/>
            <person name="Tritt A."/>
            <person name="Yoshinaga Y."/>
            <person name="Zwiers L.-H."/>
            <person name="Turgeon B."/>
            <person name="Goodwin S."/>
            <person name="Spatafora J."/>
            <person name="Crous P."/>
            <person name="Grigoriev I."/>
        </authorList>
    </citation>
    <scope>NUCLEOTIDE SEQUENCE</scope>
    <source>
        <strain evidence="7">CBS 123094</strain>
    </source>
</reference>
<comment type="cofactor">
    <cofactor evidence="1">
        <name>heme</name>
        <dbReference type="ChEBI" id="CHEBI:30413"/>
    </cofactor>
</comment>
<evidence type="ECO:0000313" key="8">
    <source>
        <dbReference type="Proteomes" id="UP000799779"/>
    </source>
</evidence>
<evidence type="ECO:0000256" key="4">
    <source>
        <dbReference type="ARBA" id="ARBA00023002"/>
    </source>
</evidence>
<dbReference type="GO" id="GO:0016705">
    <property type="term" value="F:oxidoreductase activity, acting on paired donors, with incorporation or reduction of molecular oxygen"/>
    <property type="evidence" value="ECO:0007669"/>
    <property type="project" value="InterPro"/>
</dbReference>
<dbReference type="GO" id="GO:0020037">
    <property type="term" value="F:heme binding"/>
    <property type="evidence" value="ECO:0007669"/>
    <property type="project" value="InterPro"/>
</dbReference>
<accession>A0A6A5WH78</accession>
<dbReference type="Proteomes" id="UP000799779">
    <property type="component" value="Unassembled WGS sequence"/>
</dbReference>
<dbReference type="PROSITE" id="PS00086">
    <property type="entry name" value="CYTOCHROME_P450"/>
    <property type="match status" value="1"/>
</dbReference>
<dbReference type="Gene3D" id="1.10.630.10">
    <property type="entry name" value="Cytochrome P450"/>
    <property type="match status" value="1"/>
</dbReference>
<dbReference type="OrthoDB" id="1470350at2759"/>
<gene>
    <name evidence="7" type="ORF">P154DRAFT_564022</name>
</gene>
<evidence type="ECO:0000256" key="1">
    <source>
        <dbReference type="ARBA" id="ARBA00001971"/>
    </source>
</evidence>
<dbReference type="EMBL" id="ML977595">
    <property type="protein sequence ID" value="KAF1999491.1"/>
    <property type="molecule type" value="Genomic_DNA"/>
</dbReference>
<keyword evidence="6" id="KW-0503">Monooxygenase</keyword>
<dbReference type="PANTHER" id="PTHR24305:SF96">
    <property type="entry name" value="CYTOCHROME P450 MONOOXYGENASE STCB-RELATED"/>
    <property type="match status" value="1"/>
</dbReference>
<dbReference type="PANTHER" id="PTHR24305">
    <property type="entry name" value="CYTOCHROME P450"/>
    <property type="match status" value="1"/>
</dbReference>
<dbReference type="AlphaFoldDB" id="A0A6A5WH78"/>
<dbReference type="GO" id="GO:0005506">
    <property type="term" value="F:iron ion binding"/>
    <property type="evidence" value="ECO:0007669"/>
    <property type="project" value="InterPro"/>
</dbReference>
<evidence type="ECO:0000313" key="7">
    <source>
        <dbReference type="EMBL" id="KAF1999491.1"/>
    </source>
</evidence>
<comment type="similarity">
    <text evidence="2 6">Belongs to the cytochrome P450 family.</text>
</comment>
<keyword evidence="4 6" id="KW-0560">Oxidoreductase</keyword>
<dbReference type="InterPro" id="IPR050121">
    <property type="entry name" value="Cytochrome_P450_monoxygenase"/>
</dbReference>
<dbReference type="InterPro" id="IPR036396">
    <property type="entry name" value="Cyt_P450_sf"/>
</dbReference>
<proteinExistence type="inferred from homology"/>
<name>A0A6A5WH78_9PLEO</name>
<evidence type="ECO:0000256" key="6">
    <source>
        <dbReference type="RuleBase" id="RU000461"/>
    </source>
</evidence>
<dbReference type="InterPro" id="IPR001128">
    <property type="entry name" value="Cyt_P450"/>
</dbReference>
<evidence type="ECO:0000256" key="2">
    <source>
        <dbReference type="ARBA" id="ARBA00010617"/>
    </source>
</evidence>
<sequence length="266" mass="29112">MPLLHLLRFVPIPAVQGMFNANDYITKGAGRAVELAHSRTGESNLLAKVIEDCEKEGEGHIDDVGVRIEAINIIITSTDTTGATLTYLTQAVLQRPELQTALKVEAASLGVDYTENDLIIFASVECCHRRDSKFVWRSTGYPRVIPQGGAKLGGHYAPPGTTVSTPAYTFHCDPEIRTDPLTTTSSEALSPSAKTAFHPFGTGARSCVGLHLPRVELRYAVAFFFRELKGVKLTESTTPESMEFENFFLIAPKAHRFEIISNTAQT</sequence>
<keyword evidence="8" id="KW-1185">Reference proteome</keyword>
<keyword evidence="3 6" id="KW-0479">Metal-binding</keyword>
<dbReference type="SUPFAM" id="SSF48264">
    <property type="entry name" value="Cytochrome P450"/>
    <property type="match status" value="1"/>
</dbReference>
<keyword evidence="5 6" id="KW-0408">Iron</keyword>
<dbReference type="GO" id="GO:0004497">
    <property type="term" value="F:monooxygenase activity"/>
    <property type="evidence" value="ECO:0007669"/>
    <property type="project" value="UniProtKB-KW"/>
</dbReference>